<protein>
    <submittedName>
        <fullName evidence="2">Uncharacterized protein</fullName>
    </submittedName>
</protein>
<keyword evidence="3" id="KW-1185">Reference proteome</keyword>
<sequence length="161" mass="16644">MVDKTDRHAPGQLGGQADAEQSRGGDDLFADALMDDLFAEARDCRPAEVPVHLEQSIIREAVAIQAARAAAVQSQGADWAKGRTERGITGLMAQLRGVIAAIGGWPALGGLATASAAGLWIGLAPPSFIPDPVALAGIDLSASDLPDDSYDLALVLSEETE</sequence>
<name>A0A0H5CYQ8_9RHOB</name>
<organism evidence="2 3">
    <name type="scientific">Phaeobacter italicus</name>
    <dbReference type="NCBI Taxonomy" id="481446"/>
    <lineage>
        <taxon>Bacteria</taxon>
        <taxon>Pseudomonadati</taxon>
        <taxon>Pseudomonadota</taxon>
        <taxon>Alphaproteobacteria</taxon>
        <taxon>Rhodobacterales</taxon>
        <taxon>Roseobacteraceae</taxon>
        <taxon>Phaeobacter</taxon>
    </lineage>
</organism>
<evidence type="ECO:0000313" key="2">
    <source>
        <dbReference type="EMBL" id="CRL09693.1"/>
    </source>
</evidence>
<dbReference type="RefSeq" id="WP_050672486.1">
    <property type="nucleotide sequence ID" value="NZ_CVRL01000005.1"/>
</dbReference>
<accession>A0A0H5CYQ8</accession>
<dbReference type="STRING" id="481446.NIT7645_00259"/>
<evidence type="ECO:0000256" key="1">
    <source>
        <dbReference type="SAM" id="MobiDB-lite"/>
    </source>
</evidence>
<feature type="region of interest" description="Disordered" evidence="1">
    <location>
        <begin position="1"/>
        <end position="23"/>
    </location>
</feature>
<reference evidence="3" key="1">
    <citation type="submission" date="2015-05" db="EMBL/GenBank/DDBJ databases">
        <authorList>
            <person name="Rodrigo-Torres Lidia"/>
            <person name="Arahal R.David."/>
        </authorList>
    </citation>
    <scope>NUCLEOTIDE SEQUENCE [LARGE SCALE GENOMIC DNA]</scope>
    <source>
        <strain evidence="3">CECT 7321</strain>
    </source>
</reference>
<dbReference type="Proteomes" id="UP000043764">
    <property type="component" value="Unassembled WGS sequence"/>
</dbReference>
<evidence type="ECO:0000313" key="3">
    <source>
        <dbReference type="Proteomes" id="UP000043764"/>
    </source>
</evidence>
<dbReference type="AlphaFoldDB" id="A0A0H5CYQ8"/>
<proteinExistence type="predicted"/>
<gene>
    <name evidence="2" type="ORF">NIT7321_00527</name>
</gene>
<dbReference type="EMBL" id="CVRL01000005">
    <property type="protein sequence ID" value="CRL09693.1"/>
    <property type="molecule type" value="Genomic_DNA"/>
</dbReference>